<evidence type="ECO:0000313" key="1">
    <source>
        <dbReference type="EMBL" id="MCR6547004.1"/>
    </source>
</evidence>
<sequence length="84" mass="9539">MTPIEEFNKACNERAQDLTFMKANSRRIGSMHFGGIVIECLLKYIIVKHYGISQRQSIQEWVCTANTATLNNNIIICCKMKVAS</sequence>
<accession>A0ABT1Y7Z1</accession>
<reference evidence="1 2" key="1">
    <citation type="submission" date="2022-08" db="EMBL/GenBank/DDBJ databases">
        <title>Proteogenomics of the novel Dehalobacterium formicoaceticum strain EZ94 highlights a key role of methyltransferases during anaerobic dichloromethane degradation.</title>
        <authorList>
            <person name="Wasmund K."/>
        </authorList>
    </citation>
    <scope>NUCLEOTIDE SEQUENCE [LARGE SCALE GENOMIC DNA]</scope>
    <source>
        <strain evidence="1 2">EZ94</strain>
    </source>
</reference>
<protein>
    <recommendedName>
        <fullName evidence="3">Transposase</fullName>
    </recommendedName>
</protein>
<gene>
    <name evidence="1" type="ORF">NVS47_16060</name>
</gene>
<dbReference type="Proteomes" id="UP001524944">
    <property type="component" value="Unassembled WGS sequence"/>
</dbReference>
<dbReference type="EMBL" id="JANPWE010000016">
    <property type="protein sequence ID" value="MCR6547004.1"/>
    <property type="molecule type" value="Genomic_DNA"/>
</dbReference>
<evidence type="ECO:0000313" key="2">
    <source>
        <dbReference type="Proteomes" id="UP001524944"/>
    </source>
</evidence>
<name>A0ABT1Y7Z1_9FIRM</name>
<proteinExistence type="predicted"/>
<comment type="caution">
    <text evidence="1">The sequence shown here is derived from an EMBL/GenBank/DDBJ whole genome shotgun (WGS) entry which is preliminary data.</text>
</comment>
<organism evidence="1 2">
    <name type="scientific">Dehalobacterium formicoaceticum</name>
    <dbReference type="NCBI Taxonomy" id="51515"/>
    <lineage>
        <taxon>Bacteria</taxon>
        <taxon>Bacillati</taxon>
        <taxon>Bacillota</taxon>
        <taxon>Clostridia</taxon>
        <taxon>Eubacteriales</taxon>
        <taxon>Peptococcaceae</taxon>
        <taxon>Dehalobacterium</taxon>
    </lineage>
</organism>
<dbReference type="RefSeq" id="WP_089609065.1">
    <property type="nucleotide sequence ID" value="NZ_CP022121.1"/>
</dbReference>
<evidence type="ECO:0008006" key="3">
    <source>
        <dbReference type="Google" id="ProtNLM"/>
    </source>
</evidence>
<keyword evidence="2" id="KW-1185">Reference proteome</keyword>